<protein>
    <submittedName>
        <fullName evidence="1">Uncharacterized protein</fullName>
    </submittedName>
</protein>
<accession>A0A0A9ECU9</accession>
<organism evidence="1">
    <name type="scientific">Arundo donax</name>
    <name type="common">Giant reed</name>
    <name type="synonym">Donax arundinaceus</name>
    <dbReference type="NCBI Taxonomy" id="35708"/>
    <lineage>
        <taxon>Eukaryota</taxon>
        <taxon>Viridiplantae</taxon>
        <taxon>Streptophyta</taxon>
        <taxon>Embryophyta</taxon>
        <taxon>Tracheophyta</taxon>
        <taxon>Spermatophyta</taxon>
        <taxon>Magnoliopsida</taxon>
        <taxon>Liliopsida</taxon>
        <taxon>Poales</taxon>
        <taxon>Poaceae</taxon>
        <taxon>PACMAD clade</taxon>
        <taxon>Arundinoideae</taxon>
        <taxon>Arundineae</taxon>
        <taxon>Arundo</taxon>
    </lineage>
</organism>
<reference evidence="1" key="1">
    <citation type="submission" date="2014-09" db="EMBL/GenBank/DDBJ databases">
        <authorList>
            <person name="Magalhaes I.L.F."/>
            <person name="Oliveira U."/>
            <person name="Santos F.R."/>
            <person name="Vidigal T.H.D.A."/>
            <person name="Brescovit A.D."/>
            <person name="Santos A.J."/>
        </authorList>
    </citation>
    <scope>NUCLEOTIDE SEQUENCE</scope>
    <source>
        <tissue evidence="1">Shoot tissue taken approximately 20 cm above the soil surface</tissue>
    </source>
</reference>
<dbReference type="EMBL" id="GBRH01204023">
    <property type="protein sequence ID" value="JAD93872.1"/>
    <property type="molecule type" value="Transcribed_RNA"/>
</dbReference>
<reference evidence="1" key="2">
    <citation type="journal article" date="2015" name="Data Brief">
        <title>Shoot transcriptome of the giant reed, Arundo donax.</title>
        <authorList>
            <person name="Barrero R.A."/>
            <person name="Guerrero F.D."/>
            <person name="Moolhuijzen P."/>
            <person name="Goolsby J.A."/>
            <person name="Tidwell J."/>
            <person name="Bellgard S.E."/>
            <person name="Bellgard M.I."/>
        </authorList>
    </citation>
    <scope>NUCLEOTIDE SEQUENCE</scope>
    <source>
        <tissue evidence="1">Shoot tissue taken approximately 20 cm above the soil surface</tissue>
    </source>
</reference>
<name>A0A0A9ECU9_ARUDO</name>
<dbReference type="AlphaFoldDB" id="A0A0A9ECU9"/>
<proteinExistence type="predicted"/>
<evidence type="ECO:0000313" key="1">
    <source>
        <dbReference type="EMBL" id="JAD93872.1"/>
    </source>
</evidence>
<sequence length="39" mass="4639">MKSFTLRMAACLSLNLTKEKKSQHLCNEHCLFLRWKLSK</sequence>